<dbReference type="Proteomes" id="UP001345219">
    <property type="component" value="Chromosome 9"/>
</dbReference>
<protein>
    <submittedName>
        <fullName evidence="1">Uncharacterized protein</fullName>
    </submittedName>
</protein>
<dbReference type="EMBL" id="JAXIOK010000022">
    <property type="protein sequence ID" value="KAK4743804.1"/>
    <property type="molecule type" value="Genomic_DNA"/>
</dbReference>
<accession>A0AAN7GTN4</accession>
<organism evidence="1 2">
    <name type="scientific">Trapa incisa</name>
    <dbReference type="NCBI Taxonomy" id="236973"/>
    <lineage>
        <taxon>Eukaryota</taxon>
        <taxon>Viridiplantae</taxon>
        <taxon>Streptophyta</taxon>
        <taxon>Embryophyta</taxon>
        <taxon>Tracheophyta</taxon>
        <taxon>Spermatophyta</taxon>
        <taxon>Magnoliopsida</taxon>
        <taxon>eudicotyledons</taxon>
        <taxon>Gunneridae</taxon>
        <taxon>Pentapetalae</taxon>
        <taxon>rosids</taxon>
        <taxon>malvids</taxon>
        <taxon>Myrtales</taxon>
        <taxon>Lythraceae</taxon>
        <taxon>Trapa</taxon>
    </lineage>
</organism>
<sequence length="421" mass="48948">MDDASSPVGWQGRNLAAKNLLEHDIWKNGSPREPVCCSVYSEEDDDVDYLYFLKHIVEVLKPDSRHHESEAKSGNANYPDQQLQSFLKHLKKDGKFYTLVVKGSSGQRDYKYEIQDVLFEEHTHSKRPKLINLGVSKRKGCVASDTKSRKILRNENMAEQDGKLARKREDFVRKPSRPREINCLEKTVEESQLWDESYLVFMHHIKINGEFMIFNHVGGMVRYGEDEDVESSSLDLEILSQEDILKNKENPFVTSRMTRINLEAGDLRVNEHSDFRIKLLEYLKMPYNAEEYKELWKKVRHKRLQEIVKHLRGGRERTYTTNIPCESYLEKYPDLAGKISSAKGDQLRILNLLRGFFFYLSNLPMEGVFRPWEDTSCLLILPPLPHPVKQTPSLKVEPSESLQSDSAKVVKQIQQMKEELS</sequence>
<comment type="caution">
    <text evidence="1">The sequence shown here is derived from an EMBL/GenBank/DDBJ whole genome shotgun (WGS) entry which is preliminary data.</text>
</comment>
<evidence type="ECO:0000313" key="2">
    <source>
        <dbReference type="Proteomes" id="UP001345219"/>
    </source>
</evidence>
<keyword evidence="2" id="KW-1185">Reference proteome</keyword>
<dbReference type="PANTHER" id="PTHR34194:SF2">
    <property type="entry name" value="F14J8.16 PROTEIN"/>
    <property type="match status" value="1"/>
</dbReference>
<gene>
    <name evidence="1" type="ORF">SAY87_010116</name>
</gene>
<reference evidence="1 2" key="1">
    <citation type="journal article" date="2023" name="Hortic Res">
        <title>Pangenome of water caltrop reveals structural variations and asymmetric subgenome divergence after allopolyploidization.</title>
        <authorList>
            <person name="Zhang X."/>
            <person name="Chen Y."/>
            <person name="Wang L."/>
            <person name="Yuan Y."/>
            <person name="Fang M."/>
            <person name="Shi L."/>
            <person name="Lu R."/>
            <person name="Comes H.P."/>
            <person name="Ma Y."/>
            <person name="Chen Y."/>
            <person name="Huang G."/>
            <person name="Zhou Y."/>
            <person name="Zheng Z."/>
            <person name="Qiu Y."/>
        </authorList>
    </citation>
    <scope>NUCLEOTIDE SEQUENCE [LARGE SCALE GENOMIC DNA]</scope>
    <source>
        <tissue evidence="1">Roots</tissue>
    </source>
</reference>
<evidence type="ECO:0000313" key="1">
    <source>
        <dbReference type="EMBL" id="KAK4743804.1"/>
    </source>
</evidence>
<proteinExistence type="predicted"/>
<dbReference type="AlphaFoldDB" id="A0AAN7GTN4"/>
<dbReference type="PANTHER" id="PTHR34194">
    <property type="entry name" value="F14J8.16 PROTEIN"/>
    <property type="match status" value="1"/>
</dbReference>
<name>A0AAN7GTN4_9MYRT</name>